<keyword evidence="10 16" id="KW-0560">Oxidoreductase</keyword>
<evidence type="ECO:0000256" key="2">
    <source>
        <dbReference type="ARBA" id="ARBA00004770"/>
    </source>
</evidence>
<keyword evidence="8 16" id="KW-0752">Steroid biosynthesis</keyword>
<dbReference type="PANTHER" id="PTHR21257">
    <property type="entry name" value="DELTA(14)-STEROL REDUCTASE"/>
    <property type="match status" value="1"/>
</dbReference>
<dbReference type="EC" id="1.3.1.70" evidence="16"/>
<evidence type="ECO:0000256" key="14">
    <source>
        <dbReference type="ARBA" id="ARBA00023166"/>
    </source>
</evidence>
<feature type="transmembrane region" description="Helical" evidence="16">
    <location>
        <begin position="301"/>
        <end position="321"/>
    </location>
</feature>
<keyword evidence="18" id="KW-1185">Reference proteome</keyword>
<keyword evidence="6 16" id="KW-0812">Transmembrane</keyword>
<feature type="transmembrane region" description="Helical" evidence="16">
    <location>
        <begin position="274"/>
        <end position="294"/>
    </location>
</feature>
<evidence type="ECO:0000256" key="1">
    <source>
        <dbReference type="ARBA" id="ARBA00004141"/>
    </source>
</evidence>
<dbReference type="Gene3D" id="1.20.120.1630">
    <property type="match status" value="1"/>
</dbReference>
<feature type="transmembrane region" description="Helical" evidence="16">
    <location>
        <begin position="425"/>
        <end position="444"/>
    </location>
</feature>
<evidence type="ECO:0000256" key="8">
    <source>
        <dbReference type="ARBA" id="ARBA00022955"/>
    </source>
</evidence>
<comment type="function">
    <text evidence="16">Catalyzes the reduction of the C14-unsaturated bond of lanosterol, as part of the metabolic pathway leading to cholesterol biosynthesis.</text>
</comment>
<organism evidence="17 18">
    <name type="scientific">Polyodon spathula</name>
    <name type="common">North American paddlefish</name>
    <name type="synonym">Squalus spathula</name>
    <dbReference type="NCBI Taxonomy" id="7913"/>
    <lineage>
        <taxon>Eukaryota</taxon>
        <taxon>Metazoa</taxon>
        <taxon>Chordata</taxon>
        <taxon>Craniata</taxon>
        <taxon>Vertebrata</taxon>
        <taxon>Euteleostomi</taxon>
        <taxon>Actinopterygii</taxon>
        <taxon>Chondrostei</taxon>
        <taxon>Acipenseriformes</taxon>
        <taxon>Polyodontidae</taxon>
        <taxon>Polyodon</taxon>
    </lineage>
</organism>
<dbReference type="PROSITE" id="PS01018">
    <property type="entry name" value="STEROL_REDUCT_2"/>
    <property type="match status" value="1"/>
</dbReference>
<keyword evidence="15 16" id="KW-0753">Steroid metabolism</keyword>
<comment type="caution">
    <text evidence="16">Lacks conserved residue(s) required for the propagation of feature annotation.</text>
</comment>
<accession>A0ABS2XGL1</accession>
<protein>
    <recommendedName>
        <fullName evidence="16">Delta(14)-sterol reductase TM7SF2</fullName>
        <shortName evidence="16">Delta-14-SR</shortName>
        <ecNumber evidence="16">1.3.1.70</ecNumber>
    </recommendedName>
    <alternativeName>
        <fullName evidence="16">3-beta-hydroxysterol Delta (14)-reductase</fullName>
    </alternativeName>
    <alternativeName>
        <fullName evidence="16">C-14 sterol reductase</fullName>
    </alternativeName>
    <alternativeName>
        <fullName evidence="16">Sterol C14-reductase</fullName>
    </alternativeName>
    <alternativeName>
        <fullName evidence="16">Transmembrane 7 superfamily member 2</fullName>
    </alternativeName>
</protein>
<keyword evidence="9 16" id="KW-1133">Transmembrane helix</keyword>
<keyword evidence="11 16" id="KW-0756">Sterol biosynthesis</keyword>
<dbReference type="InterPro" id="IPR001171">
    <property type="entry name" value="ERG24_DHCR-like"/>
</dbReference>
<evidence type="ECO:0000256" key="5">
    <source>
        <dbReference type="ARBA" id="ARBA00022548"/>
    </source>
</evidence>
<evidence type="ECO:0000256" key="11">
    <source>
        <dbReference type="ARBA" id="ARBA00023011"/>
    </source>
</evidence>
<feature type="transmembrane region" description="Helical" evidence="16">
    <location>
        <begin position="392"/>
        <end position="410"/>
    </location>
</feature>
<feature type="transmembrane region" description="Helical" evidence="16">
    <location>
        <begin position="529"/>
        <end position="555"/>
    </location>
</feature>
<evidence type="ECO:0000256" key="7">
    <source>
        <dbReference type="ARBA" id="ARBA00022778"/>
    </source>
</evidence>
<comment type="caution">
    <text evidence="17">The sequence shown here is derived from an EMBL/GenBank/DDBJ whole genome shotgun (WGS) entry which is preliminary data.</text>
</comment>
<evidence type="ECO:0000313" key="18">
    <source>
        <dbReference type="Proteomes" id="UP001166093"/>
    </source>
</evidence>
<evidence type="ECO:0000256" key="12">
    <source>
        <dbReference type="ARBA" id="ARBA00023098"/>
    </source>
</evidence>
<evidence type="ECO:0000256" key="13">
    <source>
        <dbReference type="ARBA" id="ARBA00023136"/>
    </source>
</evidence>
<sequence>QDGGLASRDVPRMASGKLMEFVDRLCSRYFSLVEQRISAEKGVGDNSLLVRALDRFHRRLQAVSKVLPGSGVPARGTEIVAGAARGRLRQYLAGLKSFYLDSLTDVRQALSAPRIPGKEAPSLAEVLGGLSSAVLNQVKSVLAYVHLFTAKDVSFASKAYFRGEFCSQGVREGLVVGFIQFVCQSSQQFCESVGEKGAPSTPPALLLLLSRLCLDYESSTISYILTLADEQFLGQVGSQPPVCLANKLRSLFPIPGFELSVSVSLSLSVVSPGFSALLITGGILSVALHCGLPLGYIHDHMLPLAVSAGIISLTLSLLLYLKSLCAPASAIAPGGNTGNPLYDFFMGHELNPRIGSFDLKYFCELRPGLIGWVLINLAMLMKEVELRGSPSLAMILVNAFQLLYVVDALWNEEAVLTTMDIVQDGFGFMLAFGDLAWVPFTYSLQAHFLVTHPRELSALGATAIAALNALGYFIFRRANSEKNLFRRDPSAPRVSGLETIATATGKRLLVSGWWGFVRHPNYLGDLMMALAWSLPCGLSHLLPYFYVLYFAALLVHREARDERQCLRKYGLAWERYCERVPYRIIPYLY</sequence>
<evidence type="ECO:0000256" key="10">
    <source>
        <dbReference type="ARBA" id="ARBA00023002"/>
    </source>
</evidence>
<dbReference type="Pfam" id="PF01222">
    <property type="entry name" value="ERG4_ERG24"/>
    <property type="match status" value="1"/>
</dbReference>
<evidence type="ECO:0000256" key="16">
    <source>
        <dbReference type="RuleBase" id="RU369120"/>
    </source>
</evidence>
<evidence type="ECO:0000256" key="9">
    <source>
        <dbReference type="ARBA" id="ARBA00022989"/>
    </source>
</evidence>
<dbReference type="InterPro" id="IPR018083">
    <property type="entry name" value="Sterol_reductase_CS"/>
</dbReference>
<evidence type="ECO:0000256" key="3">
    <source>
        <dbReference type="ARBA" id="ARBA00005402"/>
    </source>
</evidence>
<gene>
    <name evidence="17" type="primary">Tm7sf2</name>
    <name evidence="17" type="ORF">GTO93_0006960</name>
</gene>
<dbReference type="EMBL" id="JAAWVQ010029639">
    <property type="protein sequence ID" value="MBN3273304.1"/>
    <property type="molecule type" value="Genomic_DNA"/>
</dbReference>
<feature type="non-terminal residue" evidence="17">
    <location>
        <position position="589"/>
    </location>
</feature>
<evidence type="ECO:0000256" key="4">
    <source>
        <dbReference type="ARBA" id="ARBA00022516"/>
    </source>
</evidence>
<keyword evidence="16" id="KW-0256">Endoplasmic reticulum</keyword>
<feature type="non-terminal residue" evidence="17">
    <location>
        <position position="1"/>
    </location>
</feature>
<keyword evidence="14 16" id="KW-1207">Sterol metabolism</keyword>
<dbReference type="PANTHER" id="PTHR21257:SF52">
    <property type="entry name" value="DELTA(14)-STEROL REDUCTASE TM7SF2"/>
    <property type="match status" value="1"/>
</dbReference>
<comment type="similarity">
    <text evidence="3 16">Belongs to the ERG4/ERG24 family.</text>
</comment>
<dbReference type="Proteomes" id="UP001166093">
    <property type="component" value="Unassembled WGS sequence"/>
</dbReference>
<evidence type="ECO:0000256" key="15">
    <source>
        <dbReference type="ARBA" id="ARBA00023221"/>
    </source>
</evidence>
<keyword evidence="4 16" id="KW-0444">Lipid biosynthesis</keyword>
<evidence type="ECO:0000256" key="6">
    <source>
        <dbReference type="ARBA" id="ARBA00022692"/>
    </source>
</evidence>
<comment type="pathway">
    <text evidence="2 16">Steroid biosynthesis; cholesterol biosynthesis.</text>
</comment>
<name>A0ABS2XGL1_POLSP</name>
<comment type="subcellular location">
    <subcellularLocation>
        <location evidence="16">Endoplasmic reticulum membrane</location>
        <topology evidence="16">Multi-pass membrane protein</topology>
    </subcellularLocation>
    <subcellularLocation>
        <location evidence="1">Membrane</location>
        <topology evidence="1">Multi-pass membrane protein</topology>
    </subcellularLocation>
    <subcellularLocation>
        <location evidence="16">Microsome membrane</location>
        <topology evidence="16">Multi-pass membrane protein</topology>
    </subcellularLocation>
</comment>
<keyword evidence="13 16" id="KW-0472">Membrane</keyword>
<keyword evidence="7 16" id="KW-0152">Cholesterol biosynthesis</keyword>
<evidence type="ECO:0000313" key="17">
    <source>
        <dbReference type="EMBL" id="MBN3273304.1"/>
    </source>
</evidence>
<proteinExistence type="inferred from homology"/>
<comment type="catalytic activity">
    <reaction evidence="16">
        <text>4,4-dimethyl-5alpha-cholesta-8,24-dien-3beta-ol + NADP(+) = 4,4-dimethyl-5alpha-cholesta-8,14,24-trien-3beta-ol + NADPH + H(+)</text>
        <dbReference type="Rhea" id="RHEA:18561"/>
        <dbReference type="ChEBI" id="CHEBI:15378"/>
        <dbReference type="ChEBI" id="CHEBI:17813"/>
        <dbReference type="ChEBI" id="CHEBI:18364"/>
        <dbReference type="ChEBI" id="CHEBI:57783"/>
        <dbReference type="ChEBI" id="CHEBI:58349"/>
        <dbReference type="EC" id="1.3.1.70"/>
    </reaction>
</comment>
<keyword evidence="5 16" id="KW-0153">Cholesterol metabolism</keyword>
<reference evidence="17" key="1">
    <citation type="journal article" date="2021" name="Cell">
        <title>Tracing the genetic footprints of vertebrate landing in non-teleost ray-finned fishes.</title>
        <authorList>
            <person name="Bi X."/>
            <person name="Wang K."/>
            <person name="Yang L."/>
            <person name="Pan H."/>
            <person name="Jiang H."/>
            <person name="Wei Q."/>
            <person name="Fang M."/>
            <person name="Yu H."/>
            <person name="Zhu C."/>
            <person name="Cai Y."/>
            <person name="He Y."/>
            <person name="Gan X."/>
            <person name="Zeng H."/>
            <person name="Yu D."/>
            <person name="Zhu Y."/>
            <person name="Jiang H."/>
            <person name="Qiu Q."/>
            <person name="Yang H."/>
            <person name="Zhang Y.E."/>
            <person name="Wang W."/>
            <person name="Zhu M."/>
            <person name="He S."/>
            <person name="Zhang G."/>
        </authorList>
    </citation>
    <scope>NUCLEOTIDE SEQUENCE</scope>
    <source>
        <strain evidence="17">Pddl_001</strain>
    </source>
</reference>
<dbReference type="PROSITE" id="PS01017">
    <property type="entry name" value="STEROL_REDUCT_1"/>
    <property type="match status" value="1"/>
</dbReference>
<feature type="transmembrane region" description="Helical" evidence="16">
    <location>
        <begin position="456"/>
        <end position="475"/>
    </location>
</feature>
<keyword evidence="12 16" id="KW-0443">Lipid metabolism</keyword>